<dbReference type="AlphaFoldDB" id="A0AAP0PEF2"/>
<feature type="region of interest" description="Disordered" evidence="1">
    <location>
        <begin position="1"/>
        <end position="52"/>
    </location>
</feature>
<protein>
    <submittedName>
        <fullName evidence="3">Uncharacterized protein</fullName>
    </submittedName>
</protein>
<keyword evidence="4" id="KW-1185">Reference proteome</keyword>
<feature type="region of interest" description="Disordered" evidence="1">
    <location>
        <begin position="111"/>
        <end position="131"/>
    </location>
</feature>
<evidence type="ECO:0000313" key="3">
    <source>
        <dbReference type="EMBL" id="KAK9141007.1"/>
    </source>
</evidence>
<organism evidence="3 4">
    <name type="scientific">Stephania cephalantha</name>
    <dbReference type="NCBI Taxonomy" id="152367"/>
    <lineage>
        <taxon>Eukaryota</taxon>
        <taxon>Viridiplantae</taxon>
        <taxon>Streptophyta</taxon>
        <taxon>Embryophyta</taxon>
        <taxon>Tracheophyta</taxon>
        <taxon>Spermatophyta</taxon>
        <taxon>Magnoliopsida</taxon>
        <taxon>Ranunculales</taxon>
        <taxon>Menispermaceae</taxon>
        <taxon>Menispermoideae</taxon>
        <taxon>Cissampelideae</taxon>
        <taxon>Stephania</taxon>
    </lineage>
</organism>
<keyword evidence="2" id="KW-1133">Transmembrane helix</keyword>
<proteinExistence type="predicted"/>
<evidence type="ECO:0000313" key="4">
    <source>
        <dbReference type="Proteomes" id="UP001419268"/>
    </source>
</evidence>
<gene>
    <name evidence="3" type="ORF">Scep_010688</name>
</gene>
<evidence type="ECO:0000256" key="1">
    <source>
        <dbReference type="SAM" id="MobiDB-lite"/>
    </source>
</evidence>
<feature type="compositionally biased region" description="Basic and acidic residues" evidence="1">
    <location>
        <begin position="13"/>
        <end position="25"/>
    </location>
</feature>
<comment type="caution">
    <text evidence="3">The sequence shown here is derived from an EMBL/GenBank/DDBJ whole genome shotgun (WGS) entry which is preliminary data.</text>
</comment>
<sequence>MAETVTRSSGSRADGERRDSGEGRRGARGRAAAARHDGVLTAATVGSSTGEGLASLQHDRAMADAAPAGGRTVGSSGGPVVRTTARGAATTAIEGSTQGDSERAAAGGAARRLSSGVDGRAASAAPSNGARMARRDDNIVRRKENKERSFARHESSKGEFELMTPLKEWIELILNDIRKSKEEIRRFENAFWIVGRPDRGDDITVAAIERRSAAAAPPALNRGRKRRCRHCPKRGLHNDALKRRSRFAKFVKIILILYTIVPIIIGIITVENYWLETTQGLEVLPIEPNMSIAPNDDDDDDDVVLEIGGVEVKEHSRIFYTADTFVLDDHDSIDSFVLEIPNELRTLKEGVHAALPKYVDAPFVVDISKGEGIT</sequence>
<name>A0AAP0PEF2_9MAGN</name>
<evidence type="ECO:0000256" key="2">
    <source>
        <dbReference type="SAM" id="Phobius"/>
    </source>
</evidence>
<reference evidence="3 4" key="1">
    <citation type="submission" date="2024-01" db="EMBL/GenBank/DDBJ databases">
        <title>Genome assemblies of Stephania.</title>
        <authorList>
            <person name="Yang L."/>
        </authorList>
    </citation>
    <scope>NUCLEOTIDE SEQUENCE [LARGE SCALE GENOMIC DNA]</scope>
    <source>
        <strain evidence="3">JXDWG</strain>
        <tissue evidence="3">Leaf</tissue>
    </source>
</reference>
<accession>A0AAP0PEF2</accession>
<dbReference type="Proteomes" id="UP001419268">
    <property type="component" value="Unassembled WGS sequence"/>
</dbReference>
<feature type="compositionally biased region" description="Polar residues" evidence="1">
    <location>
        <begin position="1"/>
        <end position="11"/>
    </location>
</feature>
<feature type="transmembrane region" description="Helical" evidence="2">
    <location>
        <begin position="250"/>
        <end position="275"/>
    </location>
</feature>
<keyword evidence="2" id="KW-0812">Transmembrane</keyword>
<dbReference type="EMBL" id="JBBNAG010000004">
    <property type="protein sequence ID" value="KAK9141007.1"/>
    <property type="molecule type" value="Genomic_DNA"/>
</dbReference>
<keyword evidence="2" id="KW-0472">Membrane</keyword>